<evidence type="ECO:0000313" key="3">
    <source>
        <dbReference type="Proteomes" id="UP000630936"/>
    </source>
</evidence>
<comment type="caution">
    <text evidence="2">The sequence shown here is derived from an EMBL/GenBank/DDBJ whole genome shotgun (WGS) entry which is preliminary data.</text>
</comment>
<gene>
    <name evidence="2" type="ORF">GCM10010387_00150</name>
</gene>
<keyword evidence="3" id="KW-1185">Reference proteome</keyword>
<accession>A0A918UI77</accession>
<reference evidence="2" key="2">
    <citation type="submission" date="2020-09" db="EMBL/GenBank/DDBJ databases">
        <authorList>
            <person name="Sun Q."/>
            <person name="Ohkuma M."/>
        </authorList>
    </citation>
    <scope>NUCLEOTIDE SEQUENCE</scope>
    <source>
        <strain evidence="2">JCM 4988</strain>
    </source>
</reference>
<feature type="region of interest" description="Disordered" evidence="1">
    <location>
        <begin position="70"/>
        <end position="98"/>
    </location>
</feature>
<reference evidence="2" key="1">
    <citation type="journal article" date="2014" name="Int. J. Syst. Evol. Microbiol.">
        <title>Complete genome sequence of Corynebacterium casei LMG S-19264T (=DSM 44701T), isolated from a smear-ripened cheese.</title>
        <authorList>
            <consortium name="US DOE Joint Genome Institute (JGI-PGF)"/>
            <person name="Walter F."/>
            <person name="Albersmeier A."/>
            <person name="Kalinowski J."/>
            <person name="Ruckert C."/>
        </authorList>
    </citation>
    <scope>NUCLEOTIDE SEQUENCE</scope>
    <source>
        <strain evidence="2">JCM 4988</strain>
    </source>
</reference>
<protein>
    <submittedName>
        <fullName evidence="2">Uncharacterized protein</fullName>
    </submittedName>
</protein>
<dbReference type="EMBL" id="BMWG01000001">
    <property type="protein sequence ID" value="GGZ12275.1"/>
    <property type="molecule type" value="Genomic_DNA"/>
</dbReference>
<dbReference type="RefSeq" id="WP_190120737.1">
    <property type="nucleotide sequence ID" value="NZ_BMWG01000001.1"/>
</dbReference>
<evidence type="ECO:0000256" key="1">
    <source>
        <dbReference type="SAM" id="MobiDB-lite"/>
    </source>
</evidence>
<evidence type="ECO:0000313" key="2">
    <source>
        <dbReference type="EMBL" id="GGZ12275.1"/>
    </source>
</evidence>
<organism evidence="2 3">
    <name type="scientific">Streptomyces inusitatus</name>
    <dbReference type="NCBI Taxonomy" id="68221"/>
    <lineage>
        <taxon>Bacteria</taxon>
        <taxon>Bacillati</taxon>
        <taxon>Actinomycetota</taxon>
        <taxon>Actinomycetes</taxon>
        <taxon>Kitasatosporales</taxon>
        <taxon>Streptomycetaceae</taxon>
        <taxon>Streptomyces</taxon>
    </lineage>
</organism>
<sequence>MPRILTPERAAGRKRVLKEKDAVIALYHADETPLTVVARKYDVGDVWLREQLQAWGVHIRTHAEAMKAQARWQKRETENPDTVSTFRRKAPPTHGDTR</sequence>
<dbReference type="AlphaFoldDB" id="A0A918UI77"/>
<proteinExistence type="predicted"/>
<dbReference type="Proteomes" id="UP000630936">
    <property type="component" value="Unassembled WGS sequence"/>
</dbReference>
<name>A0A918UI77_9ACTN</name>